<evidence type="ECO:0000313" key="7">
    <source>
        <dbReference type="EMBL" id="VDR39785.1"/>
    </source>
</evidence>
<evidence type="ECO:0000313" key="8">
    <source>
        <dbReference type="Proteomes" id="UP000271626"/>
    </source>
</evidence>
<evidence type="ECO:0000256" key="1">
    <source>
        <dbReference type="ARBA" id="ARBA00023015"/>
    </source>
</evidence>
<evidence type="ECO:0000256" key="3">
    <source>
        <dbReference type="ARBA" id="ARBA00023163"/>
    </source>
</evidence>
<keyword evidence="2 4" id="KW-0238">DNA-binding</keyword>
<dbReference type="EMBL" id="JAGXOE010000005">
    <property type="protein sequence ID" value="MBS4100361.1"/>
    <property type="molecule type" value="Genomic_DNA"/>
</dbReference>
<dbReference type="SUPFAM" id="SSF46689">
    <property type="entry name" value="Homeodomain-like"/>
    <property type="match status" value="1"/>
</dbReference>
<dbReference type="PANTHER" id="PTHR30055">
    <property type="entry name" value="HTH-TYPE TRANSCRIPTIONAL REGULATOR RUTR"/>
    <property type="match status" value="1"/>
</dbReference>
<proteinExistence type="predicted"/>
<organism evidence="7 8">
    <name type="scientific">Tsukamurella paurometabola</name>
    <name type="common">Corynebacterium paurometabolum</name>
    <dbReference type="NCBI Taxonomy" id="2061"/>
    <lineage>
        <taxon>Bacteria</taxon>
        <taxon>Bacillati</taxon>
        <taxon>Actinomycetota</taxon>
        <taxon>Actinomycetes</taxon>
        <taxon>Mycobacteriales</taxon>
        <taxon>Tsukamurellaceae</taxon>
        <taxon>Tsukamurella</taxon>
    </lineage>
</organism>
<dbReference type="RefSeq" id="WP_126196844.1">
    <property type="nucleotide sequence ID" value="NZ_CP085954.1"/>
</dbReference>
<sequence length="199" mass="21648">MSATDRREQILDVTHAIVAAEGFHAATPKRIADAAGVTRTVLYQQFGDLAGLFVALIDREADRIGEQYLEAVAEVAPDSDHDPFVSAFEGAVRAIDGNPSGWRLFLLPPEGAPPALHERLAESREAVVAFMELSLRETFPGVEDPEYLARVVHATARELLCLRLTDPENATVERLTGLIRRLRTFAPPSPGSERPPAGS</sequence>
<evidence type="ECO:0000259" key="5">
    <source>
        <dbReference type="PROSITE" id="PS50977"/>
    </source>
</evidence>
<feature type="DNA-binding region" description="H-T-H motif" evidence="4">
    <location>
        <begin position="27"/>
        <end position="46"/>
    </location>
</feature>
<accession>A0A3P8L3M0</accession>
<dbReference type="GO" id="GO:0003700">
    <property type="term" value="F:DNA-binding transcription factor activity"/>
    <property type="evidence" value="ECO:0007669"/>
    <property type="project" value="TreeGrafter"/>
</dbReference>
<feature type="domain" description="HTH tetR-type" evidence="5">
    <location>
        <begin position="4"/>
        <end position="64"/>
    </location>
</feature>
<keyword evidence="1" id="KW-0805">Transcription regulation</keyword>
<dbReference type="AlphaFoldDB" id="A0A3P8L3M0"/>
<dbReference type="OrthoDB" id="4550691at2"/>
<dbReference type="Proteomes" id="UP000676853">
    <property type="component" value="Unassembled WGS sequence"/>
</dbReference>
<dbReference type="PROSITE" id="PS50977">
    <property type="entry name" value="HTH_TETR_2"/>
    <property type="match status" value="1"/>
</dbReference>
<dbReference type="InterPro" id="IPR009057">
    <property type="entry name" value="Homeodomain-like_sf"/>
</dbReference>
<dbReference type="GO" id="GO:0000976">
    <property type="term" value="F:transcription cis-regulatory region binding"/>
    <property type="evidence" value="ECO:0007669"/>
    <property type="project" value="TreeGrafter"/>
</dbReference>
<name>A0A3P8L3M0_TSUPA</name>
<gene>
    <name evidence="7" type="primary">acrR_3</name>
    <name evidence="6" type="ORF">KFZ73_03825</name>
    <name evidence="7" type="ORF">NCTC10741_02931</name>
</gene>
<reference evidence="6 9" key="2">
    <citation type="submission" date="2021-04" db="EMBL/GenBank/DDBJ databases">
        <title>Whole genome sequence analysis of a thiophenic sulfur metabolizing bacteria.</title>
        <authorList>
            <person name="Akhtar N."/>
            <person name="Akram J."/>
            <person name="Aslam A."/>
        </authorList>
    </citation>
    <scope>NUCLEOTIDE SEQUENCE [LARGE SCALE GENOMIC DNA]</scope>
    <source>
        <strain evidence="6 9">3OW</strain>
    </source>
</reference>
<dbReference type="InterPro" id="IPR001647">
    <property type="entry name" value="HTH_TetR"/>
</dbReference>
<evidence type="ECO:0000256" key="4">
    <source>
        <dbReference type="PROSITE-ProRule" id="PRU00335"/>
    </source>
</evidence>
<dbReference type="Gene3D" id="1.10.357.10">
    <property type="entry name" value="Tetracycline Repressor, domain 2"/>
    <property type="match status" value="1"/>
</dbReference>
<dbReference type="PANTHER" id="PTHR30055:SF234">
    <property type="entry name" value="HTH-TYPE TRANSCRIPTIONAL REGULATOR BETI"/>
    <property type="match status" value="1"/>
</dbReference>
<evidence type="ECO:0000256" key="2">
    <source>
        <dbReference type="ARBA" id="ARBA00023125"/>
    </source>
</evidence>
<evidence type="ECO:0000313" key="9">
    <source>
        <dbReference type="Proteomes" id="UP000676853"/>
    </source>
</evidence>
<reference evidence="7 8" key="1">
    <citation type="submission" date="2018-12" db="EMBL/GenBank/DDBJ databases">
        <authorList>
            <consortium name="Pathogen Informatics"/>
        </authorList>
    </citation>
    <scope>NUCLEOTIDE SEQUENCE [LARGE SCALE GENOMIC DNA]</scope>
    <source>
        <strain evidence="7 8">NCTC10741</strain>
    </source>
</reference>
<dbReference type="EMBL" id="LR131273">
    <property type="protein sequence ID" value="VDR39785.1"/>
    <property type="molecule type" value="Genomic_DNA"/>
</dbReference>
<dbReference type="InterPro" id="IPR050109">
    <property type="entry name" value="HTH-type_TetR-like_transc_reg"/>
</dbReference>
<dbReference type="Proteomes" id="UP000271626">
    <property type="component" value="Chromosome"/>
</dbReference>
<evidence type="ECO:0000313" key="6">
    <source>
        <dbReference type="EMBL" id="MBS4100361.1"/>
    </source>
</evidence>
<keyword evidence="3" id="KW-0804">Transcription</keyword>
<protein>
    <submittedName>
        <fullName evidence="7">Potential acrAB operon repressor</fullName>
    </submittedName>
    <submittedName>
        <fullName evidence="6">TetR/AcrR family transcriptional regulator</fullName>
    </submittedName>
</protein>
<keyword evidence="9" id="KW-1185">Reference proteome</keyword>
<dbReference type="Pfam" id="PF00440">
    <property type="entry name" value="TetR_N"/>
    <property type="match status" value="1"/>
</dbReference>